<keyword evidence="8" id="KW-1185">Reference proteome</keyword>
<dbReference type="InterPro" id="IPR003439">
    <property type="entry name" value="ABC_transporter-like_ATP-bd"/>
</dbReference>
<keyword evidence="2" id="KW-0813">Transport</keyword>
<dbReference type="PROSITE" id="PS00211">
    <property type="entry name" value="ABC_TRANSPORTER_1"/>
    <property type="match status" value="1"/>
</dbReference>
<evidence type="ECO:0000256" key="1">
    <source>
        <dbReference type="ARBA" id="ARBA00005417"/>
    </source>
</evidence>
<dbReference type="GO" id="GO:0016887">
    <property type="term" value="F:ATP hydrolysis activity"/>
    <property type="evidence" value="ECO:0007669"/>
    <property type="project" value="InterPro"/>
</dbReference>
<evidence type="ECO:0000256" key="5">
    <source>
        <dbReference type="ARBA" id="ARBA00022970"/>
    </source>
</evidence>
<dbReference type="Pfam" id="PF00005">
    <property type="entry name" value="ABC_tran"/>
    <property type="match status" value="1"/>
</dbReference>
<dbReference type="PANTHER" id="PTHR43820:SF4">
    <property type="entry name" value="HIGH-AFFINITY BRANCHED-CHAIN AMINO ACID TRANSPORT ATP-BINDING PROTEIN LIVF"/>
    <property type="match status" value="1"/>
</dbReference>
<dbReference type="AlphaFoldDB" id="A0A1I5K4S3"/>
<feature type="domain" description="ABC transporter" evidence="6">
    <location>
        <begin position="6"/>
        <end position="238"/>
    </location>
</feature>
<keyword evidence="5" id="KW-0029">Amino-acid transport</keyword>
<dbReference type="InterPro" id="IPR003593">
    <property type="entry name" value="AAA+_ATPase"/>
</dbReference>
<dbReference type="SMART" id="SM00382">
    <property type="entry name" value="AAA"/>
    <property type="match status" value="1"/>
</dbReference>
<evidence type="ECO:0000256" key="4">
    <source>
        <dbReference type="ARBA" id="ARBA00022840"/>
    </source>
</evidence>
<organism evidence="7 8">
    <name type="scientific">Cohaesibacter marisflavi</name>
    <dbReference type="NCBI Taxonomy" id="655353"/>
    <lineage>
        <taxon>Bacteria</taxon>
        <taxon>Pseudomonadati</taxon>
        <taxon>Pseudomonadota</taxon>
        <taxon>Alphaproteobacteria</taxon>
        <taxon>Hyphomicrobiales</taxon>
        <taxon>Cohaesibacteraceae</taxon>
    </lineage>
</organism>
<dbReference type="Gene3D" id="3.40.50.300">
    <property type="entry name" value="P-loop containing nucleotide triphosphate hydrolases"/>
    <property type="match status" value="1"/>
</dbReference>
<dbReference type="SUPFAM" id="SSF52540">
    <property type="entry name" value="P-loop containing nucleoside triphosphate hydrolases"/>
    <property type="match status" value="1"/>
</dbReference>
<dbReference type="GO" id="GO:0015658">
    <property type="term" value="F:branched-chain amino acid transmembrane transporter activity"/>
    <property type="evidence" value="ECO:0007669"/>
    <property type="project" value="InterPro"/>
</dbReference>
<dbReference type="PIRSF" id="PIRSF039137">
    <property type="entry name" value="ABC_branched_ATPase"/>
    <property type="match status" value="1"/>
</dbReference>
<dbReference type="InterPro" id="IPR052156">
    <property type="entry name" value="BCAA_Transport_ATP-bd_LivF"/>
</dbReference>
<dbReference type="InterPro" id="IPR030660">
    <property type="entry name" value="ABC_branched_ATPase_LivF/BraG"/>
</dbReference>
<comment type="similarity">
    <text evidence="1">Belongs to the ABC transporter superfamily.</text>
</comment>
<dbReference type="Proteomes" id="UP000199236">
    <property type="component" value="Unassembled WGS sequence"/>
</dbReference>
<dbReference type="OrthoDB" id="9806149at2"/>
<evidence type="ECO:0000259" key="6">
    <source>
        <dbReference type="PROSITE" id="PS50893"/>
    </source>
</evidence>
<dbReference type="PROSITE" id="PS50893">
    <property type="entry name" value="ABC_TRANSPORTER_2"/>
    <property type="match status" value="1"/>
</dbReference>
<evidence type="ECO:0000256" key="2">
    <source>
        <dbReference type="ARBA" id="ARBA00022448"/>
    </source>
</evidence>
<evidence type="ECO:0000256" key="3">
    <source>
        <dbReference type="ARBA" id="ARBA00022741"/>
    </source>
</evidence>
<protein>
    <submittedName>
        <fullName evidence="7">Branched-chain amino acid transport system ATP-binding protein</fullName>
    </submittedName>
</protein>
<dbReference type="STRING" id="655353.SAMN04488056_1138"/>
<dbReference type="GO" id="GO:0005524">
    <property type="term" value="F:ATP binding"/>
    <property type="evidence" value="ECO:0007669"/>
    <property type="project" value="UniProtKB-KW"/>
</dbReference>
<evidence type="ECO:0000313" key="7">
    <source>
        <dbReference type="EMBL" id="SFO79596.1"/>
    </source>
</evidence>
<dbReference type="RefSeq" id="WP_090074873.1">
    <property type="nucleotide sequence ID" value="NZ_FOVR01000013.1"/>
</dbReference>
<proteinExistence type="inferred from homology"/>
<name>A0A1I5K4S3_9HYPH</name>
<keyword evidence="3" id="KW-0547">Nucleotide-binding</keyword>
<evidence type="ECO:0000313" key="8">
    <source>
        <dbReference type="Proteomes" id="UP000199236"/>
    </source>
</evidence>
<accession>A0A1I5K4S3</accession>
<dbReference type="PANTHER" id="PTHR43820">
    <property type="entry name" value="HIGH-AFFINITY BRANCHED-CHAIN AMINO ACID TRANSPORT ATP-BINDING PROTEIN LIVF"/>
    <property type="match status" value="1"/>
</dbReference>
<dbReference type="EMBL" id="FOVR01000013">
    <property type="protein sequence ID" value="SFO79596.1"/>
    <property type="molecule type" value="Genomic_DNA"/>
</dbReference>
<dbReference type="GO" id="GO:0015807">
    <property type="term" value="P:L-amino acid transport"/>
    <property type="evidence" value="ECO:0007669"/>
    <property type="project" value="TreeGrafter"/>
</dbReference>
<sequence>MSDILLSLKGVKTYYGKIVALRGIDLDVHRGEIVTVIGANGAGKSTTMMTICGVTRAREGQIIYDGENITTLPTHQIVKKAIAQSPEGRRIFGRMTVLENLQMGAAVIDYAHFEEDLRMVYDLFPILEKRQSQRGGTLSGGEQQMLAIGRALMARPKLLMLDEPSLGLAPLVVKQIFEVVKELNEKQGLTVFLVEQNAYHALRLAHRGYVMINGQITMSGGGKELLSNPEVQAAYLEGGRH</sequence>
<dbReference type="InterPro" id="IPR027417">
    <property type="entry name" value="P-loop_NTPase"/>
</dbReference>
<dbReference type="InterPro" id="IPR017871">
    <property type="entry name" value="ABC_transporter-like_CS"/>
</dbReference>
<keyword evidence="4 7" id="KW-0067">ATP-binding</keyword>
<gene>
    <name evidence="7" type="ORF">SAMN04488056_1138</name>
</gene>
<dbReference type="CDD" id="cd03224">
    <property type="entry name" value="ABC_TM1139_LivF_branched"/>
    <property type="match status" value="1"/>
</dbReference>
<reference evidence="7 8" key="1">
    <citation type="submission" date="2016-10" db="EMBL/GenBank/DDBJ databases">
        <authorList>
            <person name="de Groot N.N."/>
        </authorList>
    </citation>
    <scope>NUCLEOTIDE SEQUENCE [LARGE SCALE GENOMIC DNA]</scope>
    <source>
        <strain evidence="7 8">CGMCC 1.9157</strain>
    </source>
</reference>